<feature type="domain" description="PDZ" evidence="1">
    <location>
        <begin position="8"/>
        <end position="84"/>
    </location>
</feature>
<dbReference type="InterPro" id="IPR001478">
    <property type="entry name" value="PDZ"/>
</dbReference>
<name>A0A6V4W9G3_9EUKA</name>
<dbReference type="SUPFAM" id="SSF50156">
    <property type="entry name" value="PDZ domain-like"/>
    <property type="match status" value="1"/>
</dbReference>
<dbReference type="EMBL" id="HBKO01035417">
    <property type="protein sequence ID" value="CAE2258992.1"/>
    <property type="molecule type" value="Transcribed_RNA"/>
</dbReference>
<dbReference type="PROSITE" id="PS50106">
    <property type="entry name" value="PDZ"/>
    <property type="match status" value="1"/>
</dbReference>
<evidence type="ECO:0000259" key="1">
    <source>
        <dbReference type="PROSITE" id="PS50106"/>
    </source>
</evidence>
<gene>
    <name evidence="2" type="ORF">CPOL0286_LOCUS16126</name>
</gene>
<protein>
    <recommendedName>
        <fullName evidence="1">PDZ domain-containing protein</fullName>
    </recommendedName>
</protein>
<dbReference type="SMART" id="SM00228">
    <property type="entry name" value="PDZ"/>
    <property type="match status" value="2"/>
</dbReference>
<proteinExistence type="predicted"/>
<dbReference type="Pfam" id="PF17820">
    <property type="entry name" value="PDZ_6"/>
    <property type="match status" value="1"/>
</dbReference>
<dbReference type="AlphaFoldDB" id="A0A6V4W9G3"/>
<reference evidence="2" key="1">
    <citation type="submission" date="2021-01" db="EMBL/GenBank/DDBJ databases">
        <authorList>
            <person name="Corre E."/>
            <person name="Pelletier E."/>
            <person name="Niang G."/>
            <person name="Scheremetjew M."/>
            <person name="Finn R."/>
            <person name="Kale V."/>
            <person name="Holt S."/>
            <person name="Cochrane G."/>
            <person name="Meng A."/>
            <person name="Brown T."/>
            <person name="Cohen L."/>
        </authorList>
    </citation>
    <scope>NUCLEOTIDE SEQUENCE</scope>
    <source>
        <strain evidence="2">UIO037</strain>
    </source>
</reference>
<sequence length="197" mass="20248">MGEFEACTMCLCKAGGSRLGVVLGERSGRVLVDKVHESSLAEDAGLAAGSVVVAVNGVAVARAHKAQEILAAATSVELALLRPATTSLWLYSPENICAQGLKFATNRDGVCIAAVPGDGDDHCADIECGSRGLRVGDVVCAVGGRVAESPSLVQKALAATGWVELTLHLPKVACADDRTTPTRSRLPLEAMSPNRGG</sequence>
<evidence type="ECO:0000313" key="2">
    <source>
        <dbReference type="EMBL" id="CAE2258992.1"/>
    </source>
</evidence>
<dbReference type="Gene3D" id="2.30.42.10">
    <property type="match status" value="1"/>
</dbReference>
<dbReference type="InterPro" id="IPR036034">
    <property type="entry name" value="PDZ_sf"/>
</dbReference>
<organism evidence="2">
    <name type="scientific">Prymnesium polylepis</name>
    <dbReference type="NCBI Taxonomy" id="72548"/>
    <lineage>
        <taxon>Eukaryota</taxon>
        <taxon>Haptista</taxon>
        <taxon>Haptophyta</taxon>
        <taxon>Prymnesiophyceae</taxon>
        <taxon>Prymnesiales</taxon>
        <taxon>Prymnesiaceae</taxon>
        <taxon>Prymnesium</taxon>
    </lineage>
</organism>
<dbReference type="InterPro" id="IPR041489">
    <property type="entry name" value="PDZ_6"/>
</dbReference>
<accession>A0A6V4W9G3</accession>